<dbReference type="PANTHER" id="PTHR43692:SF1">
    <property type="entry name" value="UDP-N-ACETYLMURAMOYLALANINE--D-GLUTAMATE LIGASE"/>
    <property type="match status" value="1"/>
</dbReference>
<dbReference type="Gene3D" id="3.40.50.720">
    <property type="entry name" value="NAD(P)-binding Rossmann-like Domain"/>
    <property type="match status" value="1"/>
</dbReference>
<dbReference type="PANTHER" id="PTHR43692">
    <property type="entry name" value="UDP-N-ACETYLMURAMOYLALANINE--D-GLUTAMATE LIGASE"/>
    <property type="match status" value="1"/>
</dbReference>
<gene>
    <name evidence="7 11" type="primary">murD</name>
    <name evidence="11" type="ORF">GF1_20680</name>
</gene>
<proteinExistence type="inferred from homology"/>
<dbReference type="GO" id="GO:0071555">
    <property type="term" value="P:cell wall organization"/>
    <property type="evidence" value="ECO:0007669"/>
    <property type="project" value="UniProtKB-KW"/>
</dbReference>
<name>A0A915U330_9BACT</name>
<accession>A0A915U330</accession>
<keyword evidence="7 8" id="KW-0131">Cell cycle</keyword>
<dbReference type="Pfam" id="PF08245">
    <property type="entry name" value="Mur_ligase_M"/>
    <property type="match status" value="1"/>
</dbReference>
<evidence type="ECO:0000259" key="9">
    <source>
        <dbReference type="Pfam" id="PF02875"/>
    </source>
</evidence>
<organism evidence="11 12">
    <name type="scientific">Desulfolithobacter dissulfuricans</name>
    <dbReference type="NCBI Taxonomy" id="2795293"/>
    <lineage>
        <taxon>Bacteria</taxon>
        <taxon>Pseudomonadati</taxon>
        <taxon>Thermodesulfobacteriota</taxon>
        <taxon>Desulfobulbia</taxon>
        <taxon>Desulfobulbales</taxon>
        <taxon>Desulfobulbaceae</taxon>
        <taxon>Desulfolithobacter</taxon>
    </lineage>
</organism>
<evidence type="ECO:0000313" key="11">
    <source>
        <dbReference type="EMBL" id="BCO09692.1"/>
    </source>
</evidence>
<dbReference type="GO" id="GO:0008360">
    <property type="term" value="P:regulation of cell shape"/>
    <property type="evidence" value="ECO:0007669"/>
    <property type="project" value="UniProtKB-KW"/>
</dbReference>
<keyword evidence="3 7" id="KW-0963">Cytoplasm</keyword>
<dbReference type="SUPFAM" id="SSF53244">
    <property type="entry name" value="MurD-like peptide ligases, peptide-binding domain"/>
    <property type="match status" value="1"/>
</dbReference>
<dbReference type="GO" id="GO:0009252">
    <property type="term" value="P:peptidoglycan biosynthetic process"/>
    <property type="evidence" value="ECO:0007669"/>
    <property type="project" value="UniProtKB-UniRule"/>
</dbReference>
<dbReference type="InterPro" id="IPR004101">
    <property type="entry name" value="Mur_ligase_C"/>
</dbReference>
<keyword evidence="5 7" id="KW-0547">Nucleotide-binding</keyword>
<dbReference type="SUPFAM" id="SSF53623">
    <property type="entry name" value="MurD-like peptide ligases, catalytic domain"/>
    <property type="match status" value="1"/>
</dbReference>
<dbReference type="EMBL" id="AP024233">
    <property type="protein sequence ID" value="BCO09692.1"/>
    <property type="molecule type" value="Genomic_DNA"/>
</dbReference>
<keyword evidence="12" id="KW-1185">Reference proteome</keyword>
<evidence type="ECO:0000256" key="7">
    <source>
        <dbReference type="HAMAP-Rule" id="MF_00639"/>
    </source>
</evidence>
<evidence type="ECO:0000256" key="8">
    <source>
        <dbReference type="RuleBase" id="RU003664"/>
    </source>
</evidence>
<evidence type="ECO:0000256" key="3">
    <source>
        <dbReference type="ARBA" id="ARBA00022490"/>
    </source>
</evidence>
<dbReference type="GO" id="GO:0005524">
    <property type="term" value="F:ATP binding"/>
    <property type="evidence" value="ECO:0007669"/>
    <property type="project" value="UniProtKB-UniRule"/>
</dbReference>
<protein>
    <recommendedName>
        <fullName evidence="7 8">UDP-N-acetylmuramoylalanine--D-glutamate ligase</fullName>
        <ecNumber evidence="7 8">6.3.2.9</ecNumber>
    </recommendedName>
    <alternativeName>
        <fullName evidence="7">D-glutamic acid-adding enzyme</fullName>
    </alternativeName>
    <alternativeName>
        <fullName evidence="7">UDP-N-acetylmuramoyl-L-alanyl-D-glutamate synthetase</fullName>
    </alternativeName>
</protein>
<dbReference type="InterPro" id="IPR005762">
    <property type="entry name" value="MurD"/>
</dbReference>
<evidence type="ECO:0000256" key="1">
    <source>
        <dbReference type="ARBA" id="ARBA00004496"/>
    </source>
</evidence>
<comment type="function">
    <text evidence="7 8">Cell wall formation. Catalyzes the addition of glutamate to the nucleotide precursor UDP-N-acetylmuramoyl-L-alanine (UMA).</text>
</comment>
<evidence type="ECO:0000256" key="6">
    <source>
        <dbReference type="ARBA" id="ARBA00022840"/>
    </source>
</evidence>
<keyword evidence="7 8" id="KW-0132">Cell division</keyword>
<dbReference type="Pfam" id="PF21799">
    <property type="entry name" value="MurD-like_N"/>
    <property type="match status" value="1"/>
</dbReference>
<dbReference type="NCBIfam" id="TIGR01087">
    <property type="entry name" value="murD"/>
    <property type="match status" value="1"/>
</dbReference>
<dbReference type="GO" id="GO:0008764">
    <property type="term" value="F:UDP-N-acetylmuramoylalanine-D-glutamate ligase activity"/>
    <property type="evidence" value="ECO:0007669"/>
    <property type="project" value="UniProtKB-UniRule"/>
</dbReference>
<keyword evidence="7 8" id="KW-0573">Peptidoglycan synthesis</keyword>
<dbReference type="KEGG" id="ddu:GF1_20680"/>
<dbReference type="InterPro" id="IPR036615">
    <property type="entry name" value="Mur_ligase_C_dom_sf"/>
</dbReference>
<dbReference type="HAMAP" id="MF_00639">
    <property type="entry name" value="MurD"/>
    <property type="match status" value="1"/>
</dbReference>
<evidence type="ECO:0000259" key="10">
    <source>
        <dbReference type="Pfam" id="PF08245"/>
    </source>
</evidence>
<dbReference type="Pfam" id="PF02875">
    <property type="entry name" value="Mur_ligase_C"/>
    <property type="match status" value="1"/>
</dbReference>
<dbReference type="GO" id="GO:0051301">
    <property type="term" value="P:cell division"/>
    <property type="evidence" value="ECO:0007669"/>
    <property type="project" value="UniProtKB-KW"/>
</dbReference>
<comment type="subcellular location">
    <subcellularLocation>
        <location evidence="1 7 8">Cytoplasm</location>
    </subcellularLocation>
</comment>
<evidence type="ECO:0000313" key="12">
    <source>
        <dbReference type="Proteomes" id="UP001063350"/>
    </source>
</evidence>
<feature type="domain" description="Mur ligase central" evidence="10">
    <location>
        <begin position="116"/>
        <end position="300"/>
    </location>
</feature>
<dbReference type="SUPFAM" id="SSF51984">
    <property type="entry name" value="MurCD N-terminal domain"/>
    <property type="match status" value="1"/>
</dbReference>
<evidence type="ECO:0000256" key="2">
    <source>
        <dbReference type="ARBA" id="ARBA00004752"/>
    </source>
</evidence>
<comment type="similarity">
    <text evidence="7">Belongs to the MurCDEF family.</text>
</comment>
<dbReference type="EC" id="6.3.2.9" evidence="7 8"/>
<dbReference type="GO" id="GO:0005737">
    <property type="term" value="C:cytoplasm"/>
    <property type="evidence" value="ECO:0007669"/>
    <property type="project" value="UniProtKB-SubCell"/>
</dbReference>
<dbReference type="Proteomes" id="UP001063350">
    <property type="component" value="Chromosome"/>
</dbReference>
<dbReference type="InterPro" id="IPR013221">
    <property type="entry name" value="Mur_ligase_cen"/>
</dbReference>
<keyword evidence="7 8" id="KW-0961">Cell wall biogenesis/degradation</keyword>
<dbReference type="Gene3D" id="3.40.1190.10">
    <property type="entry name" value="Mur-like, catalytic domain"/>
    <property type="match status" value="1"/>
</dbReference>
<keyword evidence="6 7" id="KW-0067">ATP-binding</keyword>
<keyword evidence="7 8" id="KW-0133">Cell shape</keyword>
<feature type="domain" description="Mur ligase C-terminal" evidence="9">
    <location>
        <begin position="322"/>
        <end position="434"/>
    </location>
</feature>
<reference evidence="11" key="1">
    <citation type="submission" date="2020-12" db="EMBL/GenBank/DDBJ databases">
        <title>Desulfobium dissulfuricans gen. nov., sp. nov., a novel mesophilic, sulfate-reducing bacterium isolated from a deep-sea hydrothermal vent.</title>
        <authorList>
            <person name="Hashimoto Y."/>
            <person name="Tame A."/>
            <person name="Sawayama S."/>
            <person name="Miyazaki J."/>
            <person name="Takai K."/>
            <person name="Nakagawa S."/>
        </authorList>
    </citation>
    <scope>NUCLEOTIDE SEQUENCE</scope>
    <source>
        <strain evidence="11">GF1</strain>
    </source>
</reference>
<dbReference type="RefSeq" id="WP_267926445.1">
    <property type="nucleotide sequence ID" value="NZ_AP024233.1"/>
</dbReference>
<sequence length="473" mass="49574">MLDPGPGTKVVVIGLGSSGLATVRFLRQLGASVVVSESRPVEALGRADLSLLDRLGVELESGGHTGKCIEDADLVVPSPGVPLDLDVLVCARERGIPVVGELALASGRLKMPVIAVTGSNGKTTVTGLIGTLLETGGLHPFVGGNIGRPLLEIFLSGERKKKEKFEVAVLELSSFQLELSGDFRPDIGILLNLSPDHLDRHGTMERYAAAKARLFACQRAGDTAILGFDDPLVMETRVVADVSMLGFGEKESAQARVLPDGVRLHGVIHGQMVDESYPLAGTRLNSRINRFNAAAAILAARVAGCPPQAIAEGLQRFTPPAHRMAEVATVGGVRFINDSKATNTGAVIAALESCDGPVVLICGGRSKERDFRVLRESVAARVKHLVLIGEAADALEEALGDLVPSVRAATMEEAVAKAAALAGEGGTVLLSPACASFDMFAGYGQRGEVFENAVRALQSEKRKEESEGEPGDG</sequence>
<evidence type="ECO:0000256" key="4">
    <source>
        <dbReference type="ARBA" id="ARBA00022598"/>
    </source>
</evidence>
<dbReference type="AlphaFoldDB" id="A0A915U330"/>
<evidence type="ECO:0000256" key="5">
    <source>
        <dbReference type="ARBA" id="ARBA00022741"/>
    </source>
</evidence>
<feature type="binding site" evidence="7">
    <location>
        <begin position="118"/>
        <end position="124"/>
    </location>
    <ligand>
        <name>ATP</name>
        <dbReference type="ChEBI" id="CHEBI:30616"/>
    </ligand>
</feature>
<dbReference type="Gene3D" id="3.90.190.20">
    <property type="entry name" value="Mur ligase, C-terminal domain"/>
    <property type="match status" value="1"/>
</dbReference>
<dbReference type="InterPro" id="IPR036565">
    <property type="entry name" value="Mur-like_cat_sf"/>
</dbReference>
<comment type="pathway">
    <text evidence="2 7 8">Cell wall biogenesis; peptidoglycan biosynthesis.</text>
</comment>
<comment type="catalytic activity">
    <reaction evidence="7 8">
        <text>UDP-N-acetyl-alpha-D-muramoyl-L-alanine + D-glutamate + ATP = UDP-N-acetyl-alpha-D-muramoyl-L-alanyl-D-glutamate + ADP + phosphate + H(+)</text>
        <dbReference type="Rhea" id="RHEA:16429"/>
        <dbReference type="ChEBI" id="CHEBI:15378"/>
        <dbReference type="ChEBI" id="CHEBI:29986"/>
        <dbReference type="ChEBI" id="CHEBI:30616"/>
        <dbReference type="ChEBI" id="CHEBI:43474"/>
        <dbReference type="ChEBI" id="CHEBI:83898"/>
        <dbReference type="ChEBI" id="CHEBI:83900"/>
        <dbReference type="ChEBI" id="CHEBI:456216"/>
        <dbReference type="EC" id="6.3.2.9"/>
    </reaction>
</comment>
<keyword evidence="4 7" id="KW-0436">Ligase</keyword>